<evidence type="ECO:0000256" key="3">
    <source>
        <dbReference type="ARBA" id="ARBA00023004"/>
    </source>
</evidence>
<evidence type="ECO:0000256" key="1">
    <source>
        <dbReference type="ARBA" id="ARBA00022617"/>
    </source>
</evidence>
<sequence length="273" mass="30235">MAVDTSNDTQGLVSPLRVSAAIIVALLTALLWRLYNDTFGNIPGPLIVRFTPDLAMVAHLDRTLNLIYVKNGGYLKSPVYRSYDVKGFETIFSALDPAHRAPKAKAVAPMFAHQRIAKSKPDVDEVLDDVMAEMKRRKAETNGAPFINNFVAGGRIFCLPGWLYDFVDEWAAKLDKKKIVVAQSIDMIQEYATRVADKSIVEEKDNEPDTFQGRLLAAGISRDEAIAHVVGVMFAGTGAAGTTMSILCWNLAQHPEKYDRVYKEVIENTDQDV</sequence>
<dbReference type="InterPro" id="IPR036396">
    <property type="entry name" value="Cyt_P450_sf"/>
</dbReference>
<keyword evidence="3" id="KW-0408">Iron</keyword>
<dbReference type="AlphaFoldDB" id="W9ZMQ2"/>
<dbReference type="SUPFAM" id="SSF48264">
    <property type="entry name" value="Cytochrome P450"/>
    <property type="match status" value="1"/>
</dbReference>
<protein>
    <submittedName>
        <fullName evidence="5">Uncharacterized protein</fullName>
    </submittedName>
</protein>
<feature type="transmembrane region" description="Helical" evidence="4">
    <location>
        <begin position="12"/>
        <end position="32"/>
    </location>
</feature>
<proteinExistence type="predicted"/>
<keyword evidence="2" id="KW-0479">Metal-binding</keyword>
<reference evidence="5" key="1">
    <citation type="submission" date="2012-04" db="EMBL/GenBank/DDBJ databases">
        <title>The Genome Sequence of Fusarium oxysporum melonis.</title>
        <authorList>
            <consortium name="The Broad Institute Genome Sequencing Platform"/>
            <person name="Ma L.-J."/>
            <person name="Gale L.R."/>
            <person name="Schwartz D.C."/>
            <person name="Zhou S."/>
            <person name="Corby-Kistler H."/>
            <person name="Young S.K."/>
            <person name="Zeng Q."/>
            <person name="Gargeya S."/>
            <person name="Fitzgerald M."/>
            <person name="Haas B."/>
            <person name="Abouelleil A."/>
            <person name="Alvarado L."/>
            <person name="Arachchi H.M."/>
            <person name="Berlin A."/>
            <person name="Brown A."/>
            <person name="Chapman S.B."/>
            <person name="Chen Z."/>
            <person name="Dunbar C."/>
            <person name="Freedman E."/>
            <person name="Gearin G."/>
            <person name="Goldberg J."/>
            <person name="Griggs A."/>
            <person name="Gujja S."/>
            <person name="Heiman D."/>
            <person name="Howarth C."/>
            <person name="Larson L."/>
            <person name="Lui A."/>
            <person name="MacDonald P.J.P."/>
            <person name="Montmayeur A."/>
            <person name="Murphy C."/>
            <person name="Neiman D."/>
            <person name="Pearson M."/>
            <person name="Priest M."/>
            <person name="Roberts A."/>
            <person name="Saif S."/>
            <person name="Shea T."/>
            <person name="Shenoy N."/>
            <person name="Sisk P."/>
            <person name="Stolte C."/>
            <person name="Sykes S."/>
            <person name="Wortman J."/>
            <person name="Nusbaum C."/>
            <person name="Birren B."/>
        </authorList>
    </citation>
    <scope>NUCLEOTIDE SEQUENCE</scope>
    <source>
        <strain evidence="5">26406</strain>
    </source>
</reference>
<gene>
    <name evidence="5" type="ORF">FOMG_13591</name>
</gene>
<keyword evidence="4" id="KW-0812">Transmembrane</keyword>
<dbReference type="GO" id="GO:0004497">
    <property type="term" value="F:monooxygenase activity"/>
    <property type="evidence" value="ECO:0007669"/>
    <property type="project" value="InterPro"/>
</dbReference>
<evidence type="ECO:0000313" key="5">
    <source>
        <dbReference type="EMBL" id="EXK29862.1"/>
    </source>
</evidence>
<dbReference type="GO" id="GO:0020037">
    <property type="term" value="F:heme binding"/>
    <property type="evidence" value="ECO:0007669"/>
    <property type="project" value="InterPro"/>
</dbReference>
<dbReference type="HOGENOM" id="CLU_1019571_0_0_1"/>
<dbReference type="Gene3D" id="1.10.630.10">
    <property type="entry name" value="Cytochrome P450"/>
    <property type="match status" value="1"/>
</dbReference>
<evidence type="ECO:0000256" key="4">
    <source>
        <dbReference type="SAM" id="Phobius"/>
    </source>
</evidence>
<dbReference type="EMBL" id="JH659341">
    <property type="protein sequence ID" value="EXK29862.1"/>
    <property type="molecule type" value="Genomic_DNA"/>
</dbReference>
<dbReference type="OrthoDB" id="1470350at2759"/>
<dbReference type="PANTHER" id="PTHR24305:SF156">
    <property type="entry name" value="P450, PUTATIVE (EUROFUNG)-RELATED"/>
    <property type="match status" value="1"/>
</dbReference>
<reference evidence="5" key="2">
    <citation type="submission" date="2012-05" db="EMBL/GenBank/DDBJ databases">
        <title>Annotation of the Genome Sequence of Fusarium oxysporum f. sp. melonis 26406.</title>
        <authorList>
            <consortium name="The Broad Institute Genomics Platform"/>
            <person name="Ma L.-J."/>
            <person name="Corby-Kistler H."/>
            <person name="Broz K."/>
            <person name="Gale L.R."/>
            <person name="Jonkers W."/>
            <person name="O'Donnell K."/>
            <person name="Ploetz R."/>
            <person name="Steinberg C."/>
            <person name="Schwartz D.C."/>
            <person name="VanEtten H."/>
            <person name="Zhou S."/>
            <person name="Young S.K."/>
            <person name="Zeng Q."/>
            <person name="Gargeya S."/>
            <person name="Fitzgerald M."/>
            <person name="Abouelleil A."/>
            <person name="Alvarado L."/>
            <person name="Chapman S.B."/>
            <person name="Gainer-Dewar J."/>
            <person name="Goldberg J."/>
            <person name="Griggs A."/>
            <person name="Gujja S."/>
            <person name="Hansen M."/>
            <person name="Howarth C."/>
            <person name="Imamovic A."/>
            <person name="Ireland A."/>
            <person name="Larimer J."/>
            <person name="McCowan C."/>
            <person name="Murphy C."/>
            <person name="Pearson M."/>
            <person name="Poon T.W."/>
            <person name="Priest M."/>
            <person name="Roberts A."/>
            <person name="Saif S."/>
            <person name="Shea T."/>
            <person name="Sykes S."/>
            <person name="Wortman J."/>
            <person name="Nusbaum C."/>
            <person name="Birren B."/>
        </authorList>
    </citation>
    <scope>NUCLEOTIDE SEQUENCE</scope>
    <source>
        <strain evidence="5">26406</strain>
    </source>
</reference>
<organism evidence="5">
    <name type="scientific">Fusarium oxysporum f. sp. melonis 26406</name>
    <dbReference type="NCBI Taxonomy" id="1089452"/>
    <lineage>
        <taxon>Eukaryota</taxon>
        <taxon>Fungi</taxon>
        <taxon>Dikarya</taxon>
        <taxon>Ascomycota</taxon>
        <taxon>Pezizomycotina</taxon>
        <taxon>Sordariomycetes</taxon>
        <taxon>Hypocreomycetidae</taxon>
        <taxon>Hypocreales</taxon>
        <taxon>Nectriaceae</taxon>
        <taxon>Fusarium</taxon>
        <taxon>Fusarium oxysporum species complex</taxon>
    </lineage>
</organism>
<dbReference type="VEuPathDB" id="FungiDB:FOMG_13591"/>
<evidence type="ECO:0000256" key="2">
    <source>
        <dbReference type="ARBA" id="ARBA00022723"/>
    </source>
</evidence>
<dbReference type="PANTHER" id="PTHR24305">
    <property type="entry name" value="CYTOCHROME P450"/>
    <property type="match status" value="1"/>
</dbReference>
<dbReference type="InterPro" id="IPR050121">
    <property type="entry name" value="Cytochrome_P450_monoxygenase"/>
</dbReference>
<keyword evidence="4" id="KW-0472">Membrane</keyword>
<keyword evidence="1" id="KW-0349">Heme</keyword>
<dbReference type="GO" id="GO:0016705">
    <property type="term" value="F:oxidoreductase activity, acting on paired donors, with incorporation or reduction of molecular oxygen"/>
    <property type="evidence" value="ECO:0007669"/>
    <property type="project" value="InterPro"/>
</dbReference>
<keyword evidence="4" id="KW-1133">Transmembrane helix</keyword>
<accession>W9ZMQ2</accession>
<name>W9ZMQ2_FUSOX</name>
<dbReference type="GO" id="GO:0005506">
    <property type="term" value="F:iron ion binding"/>
    <property type="evidence" value="ECO:0007669"/>
    <property type="project" value="InterPro"/>
</dbReference>
<dbReference type="Proteomes" id="UP000030703">
    <property type="component" value="Unassembled WGS sequence"/>
</dbReference>